<comment type="similarity">
    <text evidence="1">Belongs to the archease family.</text>
</comment>
<gene>
    <name evidence="7" type="ORF">Naga_100001g190</name>
</gene>
<evidence type="ECO:0000256" key="3">
    <source>
        <dbReference type="ARBA" id="ARBA00022723"/>
    </source>
</evidence>
<name>W7TI59_9STRA</name>
<evidence type="ECO:0000256" key="2">
    <source>
        <dbReference type="ARBA" id="ARBA00022694"/>
    </source>
</evidence>
<reference evidence="7 8" key="1">
    <citation type="journal article" date="2014" name="Mol. Plant">
        <title>Chromosome Scale Genome Assembly and Transcriptome Profiling of Nannochloropsis gaditana in Nitrogen Depletion.</title>
        <authorList>
            <person name="Corteggiani Carpinelli E."/>
            <person name="Telatin A."/>
            <person name="Vitulo N."/>
            <person name="Forcato C."/>
            <person name="D'Angelo M."/>
            <person name="Schiavon R."/>
            <person name="Vezzi A."/>
            <person name="Giacometti G.M."/>
            <person name="Morosinotto T."/>
            <person name="Valle G."/>
        </authorList>
    </citation>
    <scope>NUCLEOTIDE SEQUENCE [LARGE SCALE GENOMIC DNA]</scope>
    <source>
        <strain evidence="7 8">B-31</strain>
    </source>
</reference>
<dbReference type="GO" id="GO:0046872">
    <property type="term" value="F:metal ion binding"/>
    <property type="evidence" value="ECO:0007669"/>
    <property type="project" value="UniProtKB-KW"/>
</dbReference>
<keyword evidence="8" id="KW-1185">Reference proteome</keyword>
<evidence type="ECO:0000313" key="7">
    <source>
        <dbReference type="EMBL" id="EWM26690.1"/>
    </source>
</evidence>
<evidence type="ECO:0000256" key="5">
    <source>
        <dbReference type="SAM" id="MobiDB-lite"/>
    </source>
</evidence>
<organism evidence="7 8">
    <name type="scientific">Nannochloropsis gaditana</name>
    <dbReference type="NCBI Taxonomy" id="72520"/>
    <lineage>
        <taxon>Eukaryota</taxon>
        <taxon>Sar</taxon>
        <taxon>Stramenopiles</taxon>
        <taxon>Ochrophyta</taxon>
        <taxon>Eustigmatophyceae</taxon>
        <taxon>Eustigmatales</taxon>
        <taxon>Monodopsidaceae</taxon>
        <taxon>Nannochloropsis</taxon>
    </lineage>
</organism>
<accession>W7TI59</accession>
<dbReference type="Gene3D" id="3.55.10.10">
    <property type="entry name" value="Archease domain"/>
    <property type="match status" value="1"/>
</dbReference>
<dbReference type="Pfam" id="PF01951">
    <property type="entry name" value="Archease"/>
    <property type="match status" value="1"/>
</dbReference>
<feature type="compositionally biased region" description="Polar residues" evidence="5">
    <location>
        <begin position="54"/>
        <end position="63"/>
    </location>
</feature>
<dbReference type="InterPro" id="IPR036820">
    <property type="entry name" value="Archease_dom_sf"/>
</dbReference>
<dbReference type="SUPFAM" id="SSF69819">
    <property type="entry name" value="MTH1598-like"/>
    <property type="match status" value="1"/>
</dbReference>
<keyword evidence="3" id="KW-0479">Metal-binding</keyword>
<protein>
    <submittedName>
        <fullName evidence="7">Archease domain protein</fullName>
    </submittedName>
</protein>
<evidence type="ECO:0000313" key="8">
    <source>
        <dbReference type="Proteomes" id="UP000019335"/>
    </source>
</evidence>
<sequence>MEEEWKPLPRRGTKKRRRVRPENGGEGAPCQDTQEGHVKATCLGESGQPPQKPLDTSQMQQVTAAVRRRAAEHRPERGEDMGNDGVAGEFYEYLDHTADVQLHAWGKDLTHAFENIVPCMLNYMTDLSKVDVDPSQTQTFEVEGHDLSSLLFAWLDEFLFRFSSEAFVCKEAKILEFVRPLENANTSSKSTGGAVGKLNEGERQGKYTIKVQAEGETFTLTKHPQGTEVKAITYSAMQIHENEGRADLYVIIDI</sequence>
<evidence type="ECO:0000256" key="1">
    <source>
        <dbReference type="ARBA" id="ARBA00007963"/>
    </source>
</evidence>
<dbReference type="InterPro" id="IPR002804">
    <property type="entry name" value="Archease"/>
</dbReference>
<dbReference type="GO" id="GO:0006388">
    <property type="term" value="P:tRNA splicing, via endonucleolytic cleavage and ligation"/>
    <property type="evidence" value="ECO:0007669"/>
    <property type="project" value="TreeGrafter"/>
</dbReference>
<feature type="compositionally biased region" description="Basic residues" evidence="5">
    <location>
        <begin position="8"/>
        <end position="19"/>
    </location>
</feature>
<dbReference type="Proteomes" id="UP000019335">
    <property type="component" value="Chromosome 8"/>
</dbReference>
<dbReference type="PANTHER" id="PTHR12682:SF11">
    <property type="entry name" value="PROTEIN ARCHEASE"/>
    <property type="match status" value="1"/>
</dbReference>
<feature type="domain" description="Archease" evidence="6">
    <location>
        <begin position="91"/>
        <end position="254"/>
    </location>
</feature>
<dbReference type="GO" id="GO:0072669">
    <property type="term" value="C:tRNA-splicing ligase complex"/>
    <property type="evidence" value="ECO:0007669"/>
    <property type="project" value="TreeGrafter"/>
</dbReference>
<evidence type="ECO:0000256" key="4">
    <source>
        <dbReference type="ARBA" id="ARBA00022837"/>
    </source>
</evidence>
<dbReference type="EMBL" id="AZIL01000609">
    <property type="protein sequence ID" value="EWM26690.1"/>
    <property type="molecule type" value="Genomic_DNA"/>
</dbReference>
<keyword evidence="2" id="KW-0819">tRNA processing</keyword>
<keyword evidence="4" id="KW-0106">Calcium</keyword>
<dbReference type="AlphaFoldDB" id="W7TI59"/>
<dbReference type="PANTHER" id="PTHR12682">
    <property type="entry name" value="ARCHEASE"/>
    <property type="match status" value="1"/>
</dbReference>
<comment type="caution">
    <text evidence="7">The sequence shown here is derived from an EMBL/GenBank/DDBJ whole genome shotgun (WGS) entry which is preliminary data.</text>
</comment>
<dbReference type="InterPro" id="IPR023572">
    <property type="entry name" value="Archease_dom"/>
</dbReference>
<evidence type="ECO:0000259" key="6">
    <source>
        <dbReference type="Pfam" id="PF01951"/>
    </source>
</evidence>
<proteinExistence type="inferred from homology"/>
<dbReference type="OrthoDB" id="2190767at2759"/>
<feature type="region of interest" description="Disordered" evidence="5">
    <location>
        <begin position="1"/>
        <end position="84"/>
    </location>
</feature>